<dbReference type="AlphaFoldDB" id="A0A811N5A3"/>
<dbReference type="EMBL" id="CAJGYO010000003">
    <property type="protein sequence ID" value="CAD6221059.1"/>
    <property type="molecule type" value="Genomic_DNA"/>
</dbReference>
<reference evidence="2" key="1">
    <citation type="submission" date="2020-10" db="EMBL/GenBank/DDBJ databases">
        <authorList>
            <person name="Han B."/>
            <person name="Lu T."/>
            <person name="Zhao Q."/>
            <person name="Huang X."/>
            <person name="Zhao Y."/>
        </authorList>
    </citation>
    <scope>NUCLEOTIDE SEQUENCE</scope>
</reference>
<accession>A0A811N5A3</accession>
<gene>
    <name evidence="2" type="ORF">NCGR_LOCUS14465</name>
</gene>
<proteinExistence type="predicted"/>
<comment type="caution">
    <text evidence="2">The sequence shown here is derived from an EMBL/GenBank/DDBJ whole genome shotgun (WGS) entry which is preliminary data.</text>
</comment>
<evidence type="ECO:0000313" key="3">
    <source>
        <dbReference type="Proteomes" id="UP000604825"/>
    </source>
</evidence>
<organism evidence="2 3">
    <name type="scientific">Miscanthus lutarioriparius</name>
    <dbReference type="NCBI Taxonomy" id="422564"/>
    <lineage>
        <taxon>Eukaryota</taxon>
        <taxon>Viridiplantae</taxon>
        <taxon>Streptophyta</taxon>
        <taxon>Embryophyta</taxon>
        <taxon>Tracheophyta</taxon>
        <taxon>Spermatophyta</taxon>
        <taxon>Magnoliopsida</taxon>
        <taxon>Liliopsida</taxon>
        <taxon>Poales</taxon>
        <taxon>Poaceae</taxon>
        <taxon>PACMAD clade</taxon>
        <taxon>Panicoideae</taxon>
        <taxon>Andropogonodae</taxon>
        <taxon>Andropogoneae</taxon>
        <taxon>Saccharinae</taxon>
        <taxon>Miscanthus</taxon>
    </lineage>
</organism>
<evidence type="ECO:0000313" key="2">
    <source>
        <dbReference type="EMBL" id="CAD6221059.1"/>
    </source>
</evidence>
<feature type="region of interest" description="Disordered" evidence="1">
    <location>
        <begin position="12"/>
        <end position="63"/>
    </location>
</feature>
<protein>
    <submittedName>
        <fullName evidence="2">Uncharacterized protein</fullName>
    </submittedName>
</protein>
<name>A0A811N5A3_9POAL</name>
<dbReference type="Proteomes" id="UP000604825">
    <property type="component" value="Unassembled WGS sequence"/>
</dbReference>
<evidence type="ECO:0000256" key="1">
    <source>
        <dbReference type="SAM" id="MobiDB-lite"/>
    </source>
</evidence>
<keyword evidence="3" id="KW-1185">Reference proteome</keyword>
<sequence length="148" mass="16803">MPATRCWAKWAANARRHGHHAPSEHLKRSGPRKKPAAEPDSWPTGKRPAAVLDPWPMGEDDAATSFRPNAVATLPLPRPAVMATRRRRCRCRFRETDLDAEAGDAARPSSGGTVVNLQDGWRRRRPPPPLRFLFLREMWVLTARREEK</sequence>